<dbReference type="GO" id="GO:0051301">
    <property type="term" value="P:cell division"/>
    <property type="evidence" value="ECO:0007669"/>
    <property type="project" value="UniProtKB-KW"/>
</dbReference>
<feature type="region of interest" description="Disordered" evidence="13">
    <location>
        <begin position="1351"/>
        <end position="1402"/>
    </location>
</feature>
<evidence type="ECO:0000256" key="8">
    <source>
        <dbReference type="ARBA" id="ARBA00023067"/>
    </source>
</evidence>
<dbReference type="InterPro" id="IPR036277">
    <property type="entry name" value="SMC_hinge_sf"/>
</dbReference>
<sequence>MGPPSRKTRDRHSSRAMESMATEDDNSGGELSDQPMSDNSDSSLNMPKKKQAKRSNNRKSSKAAATKDKGTASKVTSPAKTGKGSSDTAAPATLANSSAVQDVEMEDKDNEDEEGGIRIGDIYLPPPAPPACTFESNGPRLVITQIENDFFKSYAGRQVLGPFHKSFSSVVGPNGSGKSNVIDGMLFVFGYRAQKTRSKKICNLIHNSEAHPNVQSCSVAVHFEKIIDISDDEFEVVPNTKFVVSRTVFKDNSSFYQLNGKRCPFKVVAKVLRTEGIDLDHNRFLILQGEVEQIAMMKPKAVTEHDTGMLEYLEDIVGSTRFKEPIELLSKRVEELNEQREEKLNRVKLVEKEKDELEGPKDIAVTHIKQENEITRKKNVLFQGFIHNSSKAMNGAQEKKKKIDDGLSDVKKELAELSEAKKEKESGMKSLGKDLERVVKTKEDSNEKFKGLESEDNKLQEDLKHKNQKRKKIIAQLKTDDENLEELITVPEKNEANIEECKGLKKNFEGNRAKEEEAYGKAMESLNSETQQLQDEKAELETKLIDLRKAVDETKSVVDIAQSELDIYLSTERNEQKKYDQITSSLEKAREMVTKRKEEVDKLAVAVPEYEGNQKTAKKELQQIVAELSQVEGQLGKERVKLEESRSAMQSSRSRGRVQDALLEQKMNGNIPGIFGRLGDLGGIDATYDVAISTACGALDNLVVDTVETGQACIRFLKETNSGTATFIALDKMEKWRRQTTQKIQTPENVPRLFDLIRVNDERVKTAFYFAIRDTIVANDLDQASRIAYGRVRHRVVTLRGELIEPSGTMSGGGRSVLKGRMGKDAQAVVDVDPRELARTESAVEELTQKSSQLRRQRAETENTLQRTTKDLSTMKMNLQKYKMDIEASSQQLGSLEKQLKEQEAKLKQIKSDPEKIKKMEAEISKKVDVYSKAAKNAEGVEGEVAAIHKQILSITGGKMKTMKKSLDDINKKLEKVNAEITRLTVAIKTAKRNTSKTQDKISGQKTEKEEVEKDMLAMAAKRKEIEKDAAEVLEKLQASTQEEDEVKEKIGELKAEHDKIMKHENKIKASKIEIDQEIEKFDGIIKENKSKIGHWKKKLSKLELQEVPLTKEGEDNSTTLDELSEEALQDLDVKKLEYELEMKEDQLAQCRPNLAVIQEYRKKEEIYLQRVSELDDITSSRDDQRKHHDNLRKQRLNEFMAGFSIISNKLKEMYQMITLGGDAELELVDSLDPFSEGIVFSVRPPKKSWKNITNLSGGEKTLSSLALVFALHYYKPTPLYVMDEIDAALDFKNVSIVANYIKERTKNAQFIIISLRSQMFELADRLIGIYKTYNCTKTVTINPGLYDNIAPTAPTQQQPPLGSSQQPPPARPMITGGNAVSNPLAETQIMREPPVITSQAK</sequence>
<evidence type="ECO:0000259" key="14">
    <source>
        <dbReference type="SMART" id="SM00968"/>
    </source>
</evidence>
<dbReference type="SUPFAM" id="SSF75553">
    <property type="entry name" value="Smc hinge domain"/>
    <property type="match status" value="1"/>
</dbReference>
<dbReference type="FunFam" id="3.40.50.300:FF:000585">
    <property type="entry name" value="Structural maintenance of chromosomes 4"/>
    <property type="match status" value="1"/>
</dbReference>
<keyword evidence="4" id="KW-0547">Nucleotide-binding</keyword>
<dbReference type="SMART" id="SM00968">
    <property type="entry name" value="SMC_hinge"/>
    <property type="match status" value="1"/>
</dbReference>
<feature type="coiled-coil region" evidence="12">
    <location>
        <begin position="837"/>
        <end position="913"/>
    </location>
</feature>
<dbReference type="PANTHER" id="PTHR18937">
    <property type="entry name" value="STRUCTURAL MAINTENANCE OF CHROMOSOMES SMC FAMILY MEMBER"/>
    <property type="match status" value="1"/>
</dbReference>
<dbReference type="PIRSF" id="PIRSF005719">
    <property type="entry name" value="SMC"/>
    <property type="match status" value="1"/>
</dbReference>
<reference evidence="15" key="2">
    <citation type="journal article" date="2018" name="Biosci. Biotechnol. Biochem.">
        <title>Polysaccharide hydrolase of the hadal zone amphipods Hirondellea gigas.</title>
        <authorList>
            <person name="Kobayashi H."/>
            <person name="Nagahama T."/>
            <person name="Arai W."/>
            <person name="Sasagawa Y."/>
            <person name="Umeda M."/>
            <person name="Hayashi T."/>
            <person name="Nikaido I."/>
            <person name="Watanabe H."/>
            <person name="Oguri K."/>
            <person name="Kitazato H."/>
            <person name="Fujioka K."/>
            <person name="Kido Y."/>
            <person name="Takami H."/>
        </authorList>
    </citation>
    <scope>NUCLEOTIDE SEQUENCE</scope>
    <source>
        <tissue evidence="15">Whole body</tissue>
    </source>
</reference>
<name>A0A2P2HWI0_9CRUS</name>
<dbReference type="Gene3D" id="3.40.50.300">
    <property type="entry name" value="P-loop containing nucleotide triphosphate hydrolases"/>
    <property type="match status" value="2"/>
</dbReference>
<keyword evidence="6" id="KW-0067">ATP-binding</keyword>
<feature type="domain" description="SMC hinge" evidence="14">
    <location>
        <begin position="672"/>
        <end position="788"/>
    </location>
</feature>
<feature type="compositionally biased region" description="Polar residues" evidence="13">
    <location>
        <begin position="34"/>
        <end position="45"/>
    </location>
</feature>
<protein>
    <recommendedName>
        <fullName evidence="11">Structural maintenance of chromosomes protein</fullName>
    </recommendedName>
</protein>
<evidence type="ECO:0000313" key="16">
    <source>
        <dbReference type="EMBL" id="LAC20088.1"/>
    </source>
</evidence>
<evidence type="ECO:0000256" key="4">
    <source>
        <dbReference type="ARBA" id="ARBA00022741"/>
    </source>
</evidence>
<dbReference type="Pfam" id="PF02463">
    <property type="entry name" value="SMC_N"/>
    <property type="match status" value="2"/>
</dbReference>
<keyword evidence="3" id="KW-0132">Cell division</keyword>
<keyword evidence="8" id="KW-0226">DNA condensation</keyword>
<evidence type="ECO:0000256" key="7">
    <source>
        <dbReference type="ARBA" id="ARBA00023054"/>
    </source>
</evidence>
<evidence type="ECO:0000256" key="1">
    <source>
        <dbReference type="ARBA" id="ARBA00004123"/>
    </source>
</evidence>
<dbReference type="Pfam" id="PF06470">
    <property type="entry name" value="SMC_hinge"/>
    <property type="match status" value="1"/>
</dbReference>
<accession>A0A2P2HWI0</accession>
<dbReference type="InterPro" id="IPR024704">
    <property type="entry name" value="SMC"/>
</dbReference>
<evidence type="ECO:0000256" key="6">
    <source>
        <dbReference type="ARBA" id="ARBA00022840"/>
    </source>
</evidence>
<evidence type="ECO:0000256" key="2">
    <source>
        <dbReference type="ARBA" id="ARBA00006005"/>
    </source>
</evidence>
<evidence type="ECO:0000256" key="5">
    <source>
        <dbReference type="ARBA" id="ARBA00022776"/>
    </source>
</evidence>
<feature type="compositionally biased region" description="Basic residues" evidence="13">
    <location>
        <begin position="1"/>
        <end position="14"/>
    </location>
</feature>
<feature type="coiled-coil region" evidence="12">
    <location>
        <begin position="516"/>
        <end position="557"/>
    </location>
</feature>
<feature type="compositionally biased region" description="Basic residues" evidence="13">
    <location>
        <begin position="47"/>
        <end position="61"/>
    </location>
</feature>
<dbReference type="Gene3D" id="1.20.1060.20">
    <property type="match status" value="1"/>
</dbReference>
<dbReference type="GO" id="GO:0016887">
    <property type="term" value="F:ATP hydrolysis activity"/>
    <property type="evidence" value="ECO:0007669"/>
    <property type="project" value="InterPro"/>
</dbReference>
<organism evidence="15">
    <name type="scientific">Hirondellea gigas</name>
    <dbReference type="NCBI Taxonomy" id="1518452"/>
    <lineage>
        <taxon>Eukaryota</taxon>
        <taxon>Metazoa</taxon>
        <taxon>Ecdysozoa</taxon>
        <taxon>Arthropoda</taxon>
        <taxon>Crustacea</taxon>
        <taxon>Multicrustacea</taxon>
        <taxon>Malacostraca</taxon>
        <taxon>Eumalacostraca</taxon>
        <taxon>Peracarida</taxon>
        <taxon>Amphipoda</taxon>
        <taxon>Amphilochidea</taxon>
        <taxon>Lysianassida</taxon>
        <taxon>Lysianassidira</taxon>
        <taxon>Lysianassoidea</taxon>
        <taxon>Lysianassidae</taxon>
        <taxon>Hirondellea</taxon>
    </lineage>
</organism>
<dbReference type="InterPro" id="IPR003395">
    <property type="entry name" value="RecF/RecN/SMC_N"/>
</dbReference>
<evidence type="ECO:0000256" key="12">
    <source>
        <dbReference type="SAM" id="Coils"/>
    </source>
</evidence>
<comment type="subcellular location">
    <subcellularLocation>
        <location evidence="1 11">Nucleus</location>
    </subcellularLocation>
</comment>
<dbReference type="GO" id="GO:0005634">
    <property type="term" value="C:nucleus"/>
    <property type="evidence" value="ECO:0007669"/>
    <property type="project" value="UniProtKB-SubCell"/>
</dbReference>
<dbReference type="GO" id="GO:0005524">
    <property type="term" value="F:ATP binding"/>
    <property type="evidence" value="ECO:0007669"/>
    <property type="project" value="UniProtKB-KW"/>
</dbReference>
<feature type="compositionally biased region" description="Polar residues" evidence="13">
    <location>
        <begin position="73"/>
        <end position="100"/>
    </location>
</feature>
<keyword evidence="10" id="KW-0131">Cell cycle</keyword>
<reference evidence="16" key="1">
    <citation type="submission" date="2017-11" db="EMBL/GenBank/DDBJ databases">
        <title>The sensing device of the deep-sea amphipod.</title>
        <authorList>
            <person name="Kobayashi H."/>
            <person name="Nagahama T."/>
            <person name="Arai W."/>
            <person name="Sasagawa Y."/>
            <person name="Umeda M."/>
            <person name="Hayashi T."/>
            <person name="Nikaido I."/>
            <person name="Watanabe H."/>
            <person name="Oguri K."/>
            <person name="Kitazato H."/>
            <person name="Fujioka K."/>
            <person name="Kido Y."/>
            <person name="Takami H."/>
        </authorList>
    </citation>
    <scope>NUCLEOTIDE SEQUENCE</scope>
    <source>
        <tissue evidence="16">Whole body</tissue>
    </source>
</reference>
<keyword evidence="7 12" id="KW-0175">Coiled coil</keyword>
<proteinExistence type="evidence at transcript level"/>
<dbReference type="FunFam" id="3.40.50.300:FF:000481">
    <property type="entry name" value="Structural maintenance of chromosomes 4"/>
    <property type="match status" value="1"/>
</dbReference>
<evidence type="ECO:0000256" key="11">
    <source>
        <dbReference type="PIRNR" id="PIRNR005719"/>
    </source>
</evidence>
<dbReference type="GO" id="GO:0007076">
    <property type="term" value="P:mitotic chromosome condensation"/>
    <property type="evidence" value="ECO:0007669"/>
    <property type="project" value="TreeGrafter"/>
</dbReference>
<dbReference type="InterPro" id="IPR010935">
    <property type="entry name" value="SMC_hinge"/>
</dbReference>
<dbReference type="EMBL" id="IACF01000345">
    <property type="protein sequence ID" value="LAB66131.1"/>
    <property type="molecule type" value="mRNA"/>
</dbReference>
<dbReference type="EMBL" id="IACT01000700">
    <property type="protein sequence ID" value="LAC20088.1"/>
    <property type="molecule type" value="mRNA"/>
</dbReference>
<dbReference type="FunFam" id="3.30.70.1620:FF:000003">
    <property type="entry name" value="Structural maintenance of chromosomes 4"/>
    <property type="match status" value="1"/>
</dbReference>
<evidence type="ECO:0000256" key="3">
    <source>
        <dbReference type="ARBA" id="ARBA00022618"/>
    </source>
</evidence>
<feature type="compositionally biased region" description="Low complexity" evidence="13">
    <location>
        <begin position="1351"/>
        <end position="1366"/>
    </location>
</feature>
<feature type="coiled-coil region" evidence="12">
    <location>
        <begin position="407"/>
        <end position="469"/>
    </location>
</feature>
<dbReference type="InterPro" id="IPR027417">
    <property type="entry name" value="P-loop_NTPase"/>
</dbReference>
<feature type="coiled-coil region" evidence="12">
    <location>
        <begin position="326"/>
        <end position="353"/>
    </location>
</feature>
<keyword evidence="5" id="KW-0498">Mitosis</keyword>
<comment type="similarity">
    <text evidence="2">Belongs to the SMC family. SMC4 subfamily.</text>
</comment>
<evidence type="ECO:0000256" key="13">
    <source>
        <dbReference type="SAM" id="MobiDB-lite"/>
    </source>
</evidence>
<dbReference type="GO" id="GO:0000796">
    <property type="term" value="C:condensin complex"/>
    <property type="evidence" value="ECO:0007669"/>
    <property type="project" value="TreeGrafter"/>
</dbReference>
<dbReference type="SUPFAM" id="SSF52540">
    <property type="entry name" value="P-loop containing nucleoside triphosphate hydrolases"/>
    <property type="match status" value="1"/>
</dbReference>
<feature type="coiled-coil region" evidence="12">
    <location>
        <begin position="960"/>
        <end position="1081"/>
    </location>
</feature>
<keyword evidence="9 11" id="KW-0539">Nucleus</keyword>
<dbReference type="Gene3D" id="3.30.70.1620">
    <property type="match status" value="1"/>
</dbReference>
<evidence type="ECO:0000256" key="10">
    <source>
        <dbReference type="ARBA" id="ARBA00023306"/>
    </source>
</evidence>
<feature type="compositionally biased region" description="Acidic residues" evidence="13">
    <location>
        <begin position="103"/>
        <end position="114"/>
    </location>
</feature>
<feature type="region of interest" description="Disordered" evidence="13">
    <location>
        <begin position="1"/>
        <end position="114"/>
    </location>
</feature>
<dbReference type="PANTHER" id="PTHR18937:SF172">
    <property type="entry name" value="STRUCTURAL MAINTENANCE OF CHROMOSOMES PROTEIN"/>
    <property type="match status" value="1"/>
</dbReference>
<evidence type="ECO:0000313" key="15">
    <source>
        <dbReference type="EMBL" id="LAB66131.1"/>
    </source>
</evidence>
<evidence type="ECO:0000256" key="9">
    <source>
        <dbReference type="ARBA" id="ARBA00023242"/>
    </source>
</evidence>